<dbReference type="Gene3D" id="4.10.1000.10">
    <property type="entry name" value="Zinc finger, CCCH-type"/>
    <property type="match status" value="1"/>
</dbReference>
<sequence length="669" mass="73633">MCSCLAEPSSCCCFIHHTWSECPTPSLKPEAQNRNRIRMASPSPAPQPPPPPPHQPRILLAGDPMGRLHLLLKRVISLNQSTGPFDALFCVGQFFSANANANENDLQGLGELSSYVDGRAAVPIPTYFTGAYGGSGATAASHFLSSSARLSGGGFKPNGIEICPNLYWLRGSAKFSLRGLSVVYLSGKASDQCGTAYTVDDVDALRALSDDPGVVDLFLTNEWPSGLTNGADTSDAPPQVTDPSGCDPLVAELVAQIKPRYHIAGTKNVFYAREPYTNEGAVHVTRFIGLATVGNKDKQRFIHAISPTPATAMSAADIGSRPPNTTESPYRNMARAQNPDDTKESSRHNSIEHETQYWRYDAPNKRHKKGAQAQGRLLCFKFTSSGSCPNSHKCKFTHDPEAREHYMRNMCFDFLNKGNCERGADCKFGHSLSDDSASVSRSTFSARRPESSCWFCLSSPDVESDLITSLGENYYCALAKGPLVQNHVLLVPIEHSPNTLIMTAEAEKELQMYKNALTKYFDKQEKVVIYFEYAFQHNRHANIQVVPIPASKACHVEKIFNLASDRLGFSFSALNPEGDSTNGRKELRSQFDGKSSMFYVELPGNKILVHSVEVNDKFPVQFGREVLAGLLGTPDRADWRKCKLPKEEEMEMVDAFKAGFCNFDPTRVN</sequence>
<accession>A0A9Q0D453</accession>
<feature type="domain" description="C3H1-type" evidence="7">
    <location>
        <begin position="406"/>
        <end position="433"/>
    </location>
</feature>
<dbReference type="Pfam" id="PF04676">
    <property type="entry name" value="CwfJ_C_2"/>
    <property type="match status" value="1"/>
</dbReference>
<dbReference type="GO" id="GO:0061632">
    <property type="term" value="F:RNA lariat debranching enzyme activator activity"/>
    <property type="evidence" value="ECO:0007669"/>
    <property type="project" value="TreeGrafter"/>
</dbReference>
<dbReference type="SUPFAM" id="SSF54197">
    <property type="entry name" value="HIT-like"/>
    <property type="match status" value="1"/>
</dbReference>
<feature type="zinc finger region" description="C3H1-type" evidence="5">
    <location>
        <begin position="373"/>
        <end position="401"/>
    </location>
</feature>
<reference evidence="8" key="1">
    <citation type="journal article" date="2022" name="Cell">
        <title>Repeat-based holocentromeres influence genome architecture and karyotype evolution.</title>
        <authorList>
            <person name="Hofstatter P.G."/>
            <person name="Thangavel G."/>
            <person name="Lux T."/>
            <person name="Neumann P."/>
            <person name="Vondrak T."/>
            <person name="Novak P."/>
            <person name="Zhang M."/>
            <person name="Costa L."/>
            <person name="Castellani M."/>
            <person name="Scott A."/>
            <person name="Toegelov H."/>
            <person name="Fuchs J."/>
            <person name="Mata-Sucre Y."/>
            <person name="Dias Y."/>
            <person name="Vanzela A.L.L."/>
            <person name="Huettel B."/>
            <person name="Almeida C.C.S."/>
            <person name="Simkova H."/>
            <person name="Souza G."/>
            <person name="Pedrosa-Harand A."/>
            <person name="Macas J."/>
            <person name="Mayer K.F.X."/>
            <person name="Houben A."/>
            <person name="Marques A."/>
        </authorList>
    </citation>
    <scope>NUCLEOTIDE SEQUENCE</scope>
    <source>
        <strain evidence="8">RhyBre1mFocal</strain>
    </source>
</reference>
<dbReference type="InterPro" id="IPR036855">
    <property type="entry name" value="Znf_CCCH_sf"/>
</dbReference>
<keyword evidence="3 5" id="KW-0862">Zinc</keyword>
<dbReference type="GO" id="GO:0003677">
    <property type="term" value="F:DNA binding"/>
    <property type="evidence" value="ECO:0007669"/>
    <property type="project" value="UniProtKB-KW"/>
</dbReference>
<feature type="region of interest" description="Disordered" evidence="6">
    <location>
        <begin position="312"/>
        <end position="366"/>
    </location>
</feature>
<dbReference type="Pfam" id="PF04677">
    <property type="entry name" value="CwfJ_C_1"/>
    <property type="match status" value="1"/>
</dbReference>
<dbReference type="GO" id="GO:0071014">
    <property type="term" value="C:post-mRNA release spliceosomal complex"/>
    <property type="evidence" value="ECO:0007669"/>
    <property type="project" value="TreeGrafter"/>
</dbReference>
<dbReference type="InterPro" id="IPR036265">
    <property type="entry name" value="HIT-like_sf"/>
</dbReference>
<feature type="domain" description="C3H1-type" evidence="7">
    <location>
        <begin position="373"/>
        <end position="401"/>
    </location>
</feature>
<evidence type="ECO:0000256" key="3">
    <source>
        <dbReference type="ARBA" id="ARBA00022833"/>
    </source>
</evidence>
<evidence type="ECO:0000256" key="6">
    <source>
        <dbReference type="SAM" id="MobiDB-lite"/>
    </source>
</evidence>
<organism evidence="8 9">
    <name type="scientific">Rhynchospora breviuscula</name>
    <dbReference type="NCBI Taxonomy" id="2022672"/>
    <lineage>
        <taxon>Eukaryota</taxon>
        <taxon>Viridiplantae</taxon>
        <taxon>Streptophyta</taxon>
        <taxon>Embryophyta</taxon>
        <taxon>Tracheophyta</taxon>
        <taxon>Spermatophyta</taxon>
        <taxon>Magnoliopsida</taxon>
        <taxon>Liliopsida</taxon>
        <taxon>Poales</taxon>
        <taxon>Cyperaceae</taxon>
        <taxon>Cyperoideae</taxon>
        <taxon>Rhynchosporeae</taxon>
        <taxon>Rhynchospora</taxon>
    </lineage>
</organism>
<dbReference type="Gene3D" id="3.30.428.10">
    <property type="entry name" value="HIT-like"/>
    <property type="match status" value="1"/>
</dbReference>
<dbReference type="InterPro" id="IPR040194">
    <property type="entry name" value="Cwf19-like"/>
</dbReference>
<proteinExistence type="predicted"/>
<comment type="caution">
    <text evidence="8">The sequence shown here is derived from an EMBL/GenBank/DDBJ whole genome shotgun (WGS) entry which is preliminary data.</text>
</comment>
<feature type="region of interest" description="Disordered" evidence="6">
    <location>
        <begin position="38"/>
        <end position="60"/>
    </location>
</feature>
<evidence type="ECO:0000256" key="4">
    <source>
        <dbReference type="ARBA" id="ARBA00023125"/>
    </source>
</evidence>
<evidence type="ECO:0000313" key="8">
    <source>
        <dbReference type="EMBL" id="KAJ1704765.1"/>
    </source>
</evidence>
<evidence type="ECO:0000256" key="5">
    <source>
        <dbReference type="PROSITE-ProRule" id="PRU00723"/>
    </source>
</evidence>
<feature type="compositionally biased region" description="Pro residues" evidence="6">
    <location>
        <begin position="43"/>
        <end position="55"/>
    </location>
</feature>
<keyword evidence="4" id="KW-0238">DNA-binding</keyword>
<evidence type="ECO:0000259" key="7">
    <source>
        <dbReference type="PROSITE" id="PS50103"/>
    </source>
</evidence>
<keyword evidence="2 5" id="KW-0863">Zinc-finger</keyword>
<dbReference type="SUPFAM" id="SSF90229">
    <property type="entry name" value="CCCH zinc finger"/>
    <property type="match status" value="1"/>
</dbReference>
<dbReference type="PANTHER" id="PTHR12072">
    <property type="entry name" value="CWF19, CELL CYCLE CONTROL PROTEIN"/>
    <property type="match status" value="1"/>
</dbReference>
<name>A0A9Q0D453_9POAL</name>
<evidence type="ECO:0000256" key="2">
    <source>
        <dbReference type="ARBA" id="ARBA00022771"/>
    </source>
</evidence>
<feature type="zinc finger region" description="C3H1-type" evidence="5">
    <location>
        <begin position="406"/>
        <end position="433"/>
    </location>
</feature>
<dbReference type="OrthoDB" id="444325at2759"/>
<dbReference type="EMBL" id="JAMQYH010000001">
    <property type="protein sequence ID" value="KAJ1704765.1"/>
    <property type="molecule type" value="Genomic_DNA"/>
</dbReference>
<dbReference type="SMART" id="SM00356">
    <property type="entry name" value="ZnF_C3H1"/>
    <property type="match status" value="2"/>
</dbReference>
<dbReference type="PANTHER" id="PTHR12072:SF4">
    <property type="entry name" value="CWF19-LIKE PROTEIN 1"/>
    <property type="match status" value="1"/>
</dbReference>
<dbReference type="GO" id="GO:0000398">
    <property type="term" value="P:mRNA splicing, via spliceosome"/>
    <property type="evidence" value="ECO:0007669"/>
    <property type="project" value="TreeGrafter"/>
</dbReference>
<protein>
    <recommendedName>
        <fullName evidence="7">C3H1-type domain-containing protein</fullName>
    </recommendedName>
</protein>
<dbReference type="GO" id="GO:0008270">
    <property type="term" value="F:zinc ion binding"/>
    <property type="evidence" value="ECO:0007669"/>
    <property type="project" value="UniProtKB-KW"/>
</dbReference>
<gene>
    <name evidence="8" type="ORF">LUZ63_004544</name>
</gene>
<dbReference type="InterPro" id="IPR006767">
    <property type="entry name" value="Cwf19-like_C_dom-2"/>
</dbReference>
<keyword evidence="1 5" id="KW-0479">Metal-binding</keyword>
<evidence type="ECO:0000313" key="9">
    <source>
        <dbReference type="Proteomes" id="UP001151287"/>
    </source>
</evidence>
<dbReference type="InterPro" id="IPR000571">
    <property type="entry name" value="Znf_CCCH"/>
</dbReference>
<dbReference type="AlphaFoldDB" id="A0A9Q0D453"/>
<keyword evidence="9" id="KW-1185">Reference proteome</keyword>
<dbReference type="PROSITE" id="PS50103">
    <property type="entry name" value="ZF_C3H1"/>
    <property type="match status" value="2"/>
</dbReference>
<feature type="compositionally biased region" description="Basic and acidic residues" evidence="6">
    <location>
        <begin position="338"/>
        <end position="356"/>
    </location>
</feature>
<dbReference type="CDD" id="cd07380">
    <property type="entry name" value="MPP_CWF19_N"/>
    <property type="match status" value="1"/>
</dbReference>
<dbReference type="Proteomes" id="UP001151287">
    <property type="component" value="Unassembled WGS sequence"/>
</dbReference>
<dbReference type="InterPro" id="IPR006768">
    <property type="entry name" value="Cwf19-like_C_dom-1"/>
</dbReference>
<evidence type="ECO:0000256" key="1">
    <source>
        <dbReference type="ARBA" id="ARBA00022723"/>
    </source>
</evidence>